<dbReference type="EMBL" id="JAPDDT010000004">
    <property type="protein sequence ID" value="MCW1923406.1"/>
    <property type="molecule type" value="Genomic_DNA"/>
</dbReference>
<accession>A0ABT3GIU5</accession>
<feature type="compositionally biased region" description="Low complexity" evidence="5">
    <location>
        <begin position="771"/>
        <end position="780"/>
    </location>
</feature>
<protein>
    <recommendedName>
        <fullName evidence="9">LamG-like jellyroll fold domain-containing protein</fullName>
    </recommendedName>
</protein>
<sequence>MKSEAFRPLLLVVSACWATTAPVLADSLVAVALSDGNIDEYYVAKGTFNAAATWSRVRTIANVPGIFAVTYNPSDDCFYATVTTASLRKVVKITRAGLVSDLVIRGTGTTGWTNADPQGIEVGPDGKLYFSTAFGGGANVGNGVFSLTTAGGSFTQVIPVSGTGFTLANARDLIWSGGNLYVASRNSNAVYKFSSAGVYQSTLTTAATGATALAVDGTTLLVTTNVAAPNSLRKIDAFATAPVLGQLTTTGKSNGLEIGLIEGQRNYLTFNQGTGGAGDINRLNADGSSTPMVAFNTPTVRTANDFVVYPDVDSEPDGLPDSWEIAKLGDISQGPGGNTDGDTLTHGEEYAAGTNPASPDTDGDGVADGTEANRLVSGSPAPTNPTLADTDGDGLTDNRETHTGTFVSLADTGTNPLAADSDGDTFADYVEIARASDPNLVGSVPGTSAPSPIVRLDASALAAGPLSSWGNLGTIGSTFNVETLDSPVVQTIHGVKGVTFSGDDVLVGMAAPPVLTGNSSRTITAWIFNPTVASEETILTWGRRDGPNSTNASFLHGTSTTFGAAGQWGADADMPWGDDAFEIGEVVKAGRWTYLAYTYDAAAPRQGTVYVDGVLTRQETFASVLATWAVDNTNAARPLPFRIGGNTAANGSLSATGGVNASLTISKVEILDRALTPAELGIADSDGDGIPAWWETFYGLSDSNGADASLQNDSDSSNNLQEFTAGTNPLAGDTDGDGLQDHVETRSGSFAGPSSTGTDPLKADTDGDGLLDGAETGDGTFVSTTQTGTDPNVADTDSDGLSDGLEVLTYVTNPLANADKDGDTLVDGDEVNIHGTNPSLVDTDGDTFNDNVEIAAASDPLVAVSTPSNLPGYSGALIHRFKFDETAGTSAADSESANVGTIGTDVILGQSGRDGNAVTFPAIATANSKVLLPSSLIPTGASPFTFSTWVRLAGPLANGAQLHFLSANNGQAGRWNFGVYDADATAAVDARLFWFHNGGVGQLSAVAGFNFNDHLNEWVHVTVARSGTGLTDIYINGASASDPMLALSSKAALSASTQISVGSRPLTLIDQVNGKVDDLRFYDGGLSPANVLALYQSYPALNDYDAWAAGYGIDPSGPNGGSAEDFDGDGTANGVEFALDLDPTSGASRFAITITGTAATGLTLTWPSAEGISFQVKSSIDLLSFPVLEATIVGQASQTTATWTTPPASELRKFYRVEFNP</sequence>
<feature type="compositionally biased region" description="Polar residues" evidence="5">
    <location>
        <begin position="781"/>
        <end position="790"/>
    </location>
</feature>
<organism evidence="7 8">
    <name type="scientific">Luteolibacter arcticus</name>
    <dbReference type="NCBI Taxonomy" id="1581411"/>
    <lineage>
        <taxon>Bacteria</taxon>
        <taxon>Pseudomonadati</taxon>
        <taxon>Verrucomicrobiota</taxon>
        <taxon>Verrucomicrobiia</taxon>
        <taxon>Verrucomicrobiales</taxon>
        <taxon>Verrucomicrobiaceae</taxon>
        <taxon>Luteolibacter</taxon>
    </lineage>
</organism>
<feature type="signal peptide" evidence="6">
    <location>
        <begin position="1"/>
        <end position="25"/>
    </location>
</feature>
<evidence type="ECO:0008006" key="9">
    <source>
        <dbReference type="Google" id="ProtNLM"/>
    </source>
</evidence>
<feature type="chain" id="PRO_5046311492" description="LamG-like jellyroll fold domain-containing protein" evidence="6">
    <location>
        <begin position="26"/>
        <end position="1221"/>
    </location>
</feature>
<proteinExistence type="predicted"/>
<dbReference type="Pfam" id="PF13385">
    <property type="entry name" value="Laminin_G_3"/>
    <property type="match status" value="2"/>
</dbReference>
<dbReference type="Pfam" id="PF18884">
    <property type="entry name" value="TSP3_bac"/>
    <property type="match status" value="5"/>
</dbReference>
<feature type="compositionally biased region" description="Low complexity" evidence="5">
    <location>
        <begin position="708"/>
        <end position="721"/>
    </location>
</feature>
<evidence type="ECO:0000256" key="1">
    <source>
        <dbReference type="ARBA" id="ARBA00004613"/>
    </source>
</evidence>
<comment type="subcellular location">
    <subcellularLocation>
        <location evidence="1">Secreted</location>
    </subcellularLocation>
</comment>
<keyword evidence="8" id="KW-1185">Reference proteome</keyword>
<dbReference type="SUPFAM" id="SSF50969">
    <property type="entry name" value="YVTN repeat-like/Quinoprotein amine dehydrogenase"/>
    <property type="match status" value="1"/>
</dbReference>
<feature type="region of interest" description="Disordered" evidence="5">
    <location>
        <begin position="329"/>
        <end position="400"/>
    </location>
</feature>
<feature type="compositionally biased region" description="Polar residues" evidence="5">
    <location>
        <begin position="746"/>
        <end position="758"/>
    </location>
</feature>
<dbReference type="PANTHER" id="PTHR37467:SF1">
    <property type="entry name" value="EXPORTED CALCIUM-BINDING GLYCOPROTEIN"/>
    <property type="match status" value="1"/>
</dbReference>
<dbReference type="InterPro" id="IPR053180">
    <property type="entry name" value="Ca-binding_acidic-repeat"/>
</dbReference>
<name>A0ABT3GIU5_9BACT</name>
<dbReference type="Gene3D" id="2.60.120.200">
    <property type="match status" value="2"/>
</dbReference>
<evidence type="ECO:0000256" key="2">
    <source>
        <dbReference type="ARBA" id="ARBA00022525"/>
    </source>
</evidence>
<dbReference type="Proteomes" id="UP001320876">
    <property type="component" value="Unassembled WGS sequence"/>
</dbReference>
<dbReference type="Gene3D" id="4.10.1080.10">
    <property type="entry name" value="TSP type-3 repeat"/>
    <property type="match status" value="2"/>
</dbReference>
<evidence type="ECO:0000256" key="3">
    <source>
        <dbReference type="ARBA" id="ARBA00022729"/>
    </source>
</evidence>
<evidence type="ECO:0000313" key="8">
    <source>
        <dbReference type="Proteomes" id="UP001320876"/>
    </source>
</evidence>
<dbReference type="PANTHER" id="PTHR37467">
    <property type="entry name" value="EXPORTED CALCIUM-BINDING GLYCOPROTEIN-RELATED"/>
    <property type="match status" value="1"/>
</dbReference>
<keyword evidence="2" id="KW-0964">Secreted</keyword>
<dbReference type="InterPro" id="IPR028974">
    <property type="entry name" value="TSP_type-3_rpt"/>
</dbReference>
<evidence type="ECO:0000313" key="7">
    <source>
        <dbReference type="EMBL" id="MCW1923406.1"/>
    </source>
</evidence>
<keyword evidence="3 6" id="KW-0732">Signal</keyword>
<comment type="caution">
    <text evidence="7">The sequence shown here is derived from an EMBL/GenBank/DDBJ whole genome shotgun (WGS) entry which is preliminary data.</text>
</comment>
<dbReference type="InterPro" id="IPR013320">
    <property type="entry name" value="ConA-like_dom_sf"/>
</dbReference>
<evidence type="ECO:0000256" key="6">
    <source>
        <dbReference type="SAM" id="SignalP"/>
    </source>
</evidence>
<dbReference type="InterPro" id="IPR059100">
    <property type="entry name" value="TSP3_bac"/>
</dbReference>
<dbReference type="InterPro" id="IPR011044">
    <property type="entry name" value="Quino_amine_DH_bsu"/>
</dbReference>
<keyword evidence="4" id="KW-0106">Calcium</keyword>
<evidence type="ECO:0000256" key="4">
    <source>
        <dbReference type="ARBA" id="ARBA00022837"/>
    </source>
</evidence>
<gene>
    <name evidence="7" type="ORF">OKA05_12645</name>
</gene>
<dbReference type="SUPFAM" id="SSF49899">
    <property type="entry name" value="Concanavalin A-like lectins/glucanases"/>
    <property type="match status" value="2"/>
</dbReference>
<reference evidence="7 8" key="1">
    <citation type="submission" date="2022-10" db="EMBL/GenBank/DDBJ databases">
        <title>Luteolibacter arcticus strain CCTCC AB 2014275, whole genome shotgun sequencing project.</title>
        <authorList>
            <person name="Zhao G."/>
            <person name="Shen L."/>
        </authorList>
    </citation>
    <scope>NUCLEOTIDE SEQUENCE [LARGE SCALE GENOMIC DNA]</scope>
    <source>
        <strain evidence="7 8">CCTCC AB 2014275</strain>
    </source>
</reference>
<dbReference type="RefSeq" id="WP_264487511.1">
    <property type="nucleotide sequence ID" value="NZ_JAPDDT010000004.1"/>
</dbReference>
<feature type="region of interest" description="Disordered" evidence="5">
    <location>
        <begin position="708"/>
        <end position="800"/>
    </location>
</feature>
<evidence type="ECO:0000256" key="5">
    <source>
        <dbReference type="SAM" id="MobiDB-lite"/>
    </source>
</evidence>
<feature type="compositionally biased region" description="Low complexity" evidence="5">
    <location>
        <begin position="386"/>
        <end position="395"/>
    </location>
</feature>